<dbReference type="OrthoDB" id="3564371at2759"/>
<protein>
    <recommendedName>
        <fullName evidence="1">Heterokaryon incompatibility domain-containing protein</fullName>
    </recommendedName>
</protein>
<dbReference type="InterPro" id="IPR010730">
    <property type="entry name" value="HET"/>
</dbReference>
<dbReference type="InterPro" id="IPR052895">
    <property type="entry name" value="HetReg/Transcr_Mod"/>
</dbReference>
<dbReference type="Proteomes" id="UP000256645">
    <property type="component" value="Unassembled WGS sequence"/>
</dbReference>
<dbReference type="Pfam" id="PF06985">
    <property type="entry name" value="HET"/>
    <property type="match status" value="1"/>
</dbReference>
<evidence type="ECO:0000313" key="2">
    <source>
        <dbReference type="EMBL" id="RDW65132.1"/>
    </source>
</evidence>
<gene>
    <name evidence="2" type="ORF">BP6252_10783</name>
</gene>
<dbReference type="AlphaFoldDB" id="A0A3D8QTN6"/>
<feature type="domain" description="Heterokaryon incompatibility" evidence="1">
    <location>
        <begin position="56"/>
        <end position="204"/>
    </location>
</feature>
<dbReference type="PANTHER" id="PTHR24148:SF64">
    <property type="entry name" value="HETEROKARYON INCOMPATIBILITY DOMAIN-CONTAINING PROTEIN"/>
    <property type="match status" value="1"/>
</dbReference>
<comment type="caution">
    <text evidence="2">The sequence shown here is derived from an EMBL/GenBank/DDBJ whole genome shotgun (WGS) entry which is preliminary data.</text>
</comment>
<evidence type="ECO:0000259" key="1">
    <source>
        <dbReference type="Pfam" id="PF06985"/>
    </source>
</evidence>
<keyword evidence="3" id="KW-1185">Reference proteome</keyword>
<sequence length="514" mass="58326">MSVESDAGSSTSSTSVGYAWDNVPIQWPRRLLDISTMTSVERQPDNVYAGIREPEYNILSYTWGRWYVKDGPRLEVKGAPWTIPAVDQGKFMVEEFKQVISVMEKTARFAWVDIACIDQENHDIKMDEIGRQAVCLPRIFSRLSILLDTAIDPLFWISARPGIPGHKSVTIQDPPFLAIITEFENSVNTLLDDPWFSSLWTLQEGTLRYGDAVVLSRDAQPVERLAENFRLFKGTSPELDAIYPLDTEIEIVADRVLARIWKAGYPSSISFGNPNVQYGASQFRTTKLEADRIYGILALYAFYDLRVGERRQDVSGHRNYTFDRLKEEFAIALNTKSPTLGQLFLHTKQPKQGRTWQITEKSRSPIDVNIEKCRSDMTGCVMPAPCASFGKIVEIFDGLSYDGSYKAQVMVDDYLCSEYKVDPYFEFGTNRDPMKPAVSTAYAILHAVEVSRVFILKLGRQMVRGDCKYFGLLLLHDDSPQCHRIGLCTWGGSAVRESTLAREPKWVDYKGIYN</sequence>
<organism evidence="2 3">
    <name type="scientific">Coleophoma cylindrospora</name>
    <dbReference type="NCBI Taxonomy" id="1849047"/>
    <lineage>
        <taxon>Eukaryota</taxon>
        <taxon>Fungi</taxon>
        <taxon>Dikarya</taxon>
        <taxon>Ascomycota</taxon>
        <taxon>Pezizomycotina</taxon>
        <taxon>Leotiomycetes</taxon>
        <taxon>Helotiales</taxon>
        <taxon>Dermateaceae</taxon>
        <taxon>Coleophoma</taxon>
    </lineage>
</organism>
<evidence type="ECO:0000313" key="3">
    <source>
        <dbReference type="Proteomes" id="UP000256645"/>
    </source>
</evidence>
<reference evidence="2 3" key="1">
    <citation type="journal article" date="2018" name="IMA Fungus">
        <title>IMA Genome-F 9: Draft genome sequence of Annulohypoxylon stygium, Aspergillus mulundensis, Berkeleyomyces basicola (syn. Thielaviopsis basicola), Ceratocystis smalleyi, two Cercospora beticola strains, Coleophoma cylindrospora, Fusarium fracticaudum, Phialophora cf. hyalina, and Morchella septimelata.</title>
        <authorList>
            <person name="Wingfield B.D."/>
            <person name="Bills G.F."/>
            <person name="Dong Y."/>
            <person name="Huang W."/>
            <person name="Nel W.J."/>
            <person name="Swalarsk-Parry B.S."/>
            <person name="Vaghefi N."/>
            <person name="Wilken P.M."/>
            <person name="An Z."/>
            <person name="de Beer Z.W."/>
            <person name="De Vos L."/>
            <person name="Chen L."/>
            <person name="Duong T.A."/>
            <person name="Gao Y."/>
            <person name="Hammerbacher A."/>
            <person name="Kikkert J.R."/>
            <person name="Li Y."/>
            <person name="Li H."/>
            <person name="Li K."/>
            <person name="Li Q."/>
            <person name="Liu X."/>
            <person name="Ma X."/>
            <person name="Naidoo K."/>
            <person name="Pethybridge S.J."/>
            <person name="Sun J."/>
            <person name="Steenkamp E.T."/>
            <person name="van der Nest M.A."/>
            <person name="van Wyk S."/>
            <person name="Wingfield M.J."/>
            <person name="Xiong C."/>
            <person name="Yue Q."/>
            <person name="Zhang X."/>
        </authorList>
    </citation>
    <scope>NUCLEOTIDE SEQUENCE [LARGE SCALE GENOMIC DNA]</scope>
    <source>
        <strain evidence="2 3">BP6252</strain>
    </source>
</reference>
<name>A0A3D8QTN6_9HELO</name>
<dbReference type="PANTHER" id="PTHR24148">
    <property type="entry name" value="ANKYRIN REPEAT DOMAIN-CONTAINING PROTEIN 39 HOMOLOG-RELATED"/>
    <property type="match status" value="1"/>
</dbReference>
<dbReference type="STRING" id="1849047.A0A3D8QTN6"/>
<proteinExistence type="predicted"/>
<accession>A0A3D8QTN6</accession>
<dbReference type="EMBL" id="PDLM01000012">
    <property type="protein sequence ID" value="RDW65132.1"/>
    <property type="molecule type" value="Genomic_DNA"/>
</dbReference>